<dbReference type="Proteomes" id="UP001630127">
    <property type="component" value="Unassembled WGS sequence"/>
</dbReference>
<keyword evidence="1" id="KW-1133">Transmembrane helix</keyword>
<evidence type="ECO:0000256" key="1">
    <source>
        <dbReference type="SAM" id="Phobius"/>
    </source>
</evidence>
<dbReference type="AlphaFoldDB" id="A0ABD3AUV0"/>
<keyword evidence="3" id="KW-1185">Reference proteome</keyword>
<accession>A0ABD3AUV0</accession>
<evidence type="ECO:0000313" key="2">
    <source>
        <dbReference type="EMBL" id="KAL3534983.1"/>
    </source>
</evidence>
<sequence>MHKGIEALSQDHGSSFSLLGIRSLNLLFFLPLSILAFPNNLLIWTFIWHPSYPHHSPHSVPPASLDLSQALLYRALDAGLPHASGQPWLGNLANATSPRACVRLPVGTGGFGSWLVYEDQWLRAFNDKETLHDTSTSISEVSFKEAVKSGVSSEVEESNKFIEQVGAKVNDNSDEVIKESTQMEASKKKWKEGALELLMK</sequence>
<gene>
    <name evidence="2" type="ORF">ACH5RR_003444</name>
</gene>
<keyword evidence="1" id="KW-0812">Transmembrane</keyword>
<keyword evidence="1" id="KW-0472">Membrane</keyword>
<dbReference type="EMBL" id="JBJUIK010000002">
    <property type="protein sequence ID" value="KAL3534983.1"/>
    <property type="molecule type" value="Genomic_DNA"/>
</dbReference>
<protein>
    <submittedName>
        <fullName evidence="2">Uncharacterized protein</fullName>
    </submittedName>
</protein>
<comment type="caution">
    <text evidence="2">The sequence shown here is derived from an EMBL/GenBank/DDBJ whole genome shotgun (WGS) entry which is preliminary data.</text>
</comment>
<proteinExistence type="predicted"/>
<organism evidence="2 3">
    <name type="scientific">Cinchona calisaya</name>
    <dbReference type="NCBI Taxonomy" id="153742"/>
    <lineage>
        <taxon>Eukaryota</taxon>
        <taxon>Viridiplantae</taxon>
        <taxon>Streptophyta</taxon>
        <taxon>Embryophyta</taxon>
        <taxon>Tracheophyta</taxon>
        <taxon>Spermatophyta</taxon>
        <taxon>Magnoliopsida</taxon>
        <taxon>eudicotyledons</taxon>
        <taxon>Gunneridae</taxon>
        <taxon>Pentapetalae</taxon>
        <taxon>asterids</taxon>
        <taxon>lamiids</taxon>
        <taxon>Gentianales</taxon>
        <taxon>Rubiaceae</taxon>
        <taxon>Cinchonoideae</taxon>
        <taxon>Cinchoneae</taxon>
        <taxon>Cinchona</taxon>
    </lineage>
</organism>
<name>A0ABD3AUV0_9GENT</name>
<reference evidence="2 3" key="1">
    <citation type="submission" date="2024-11" db="EMBL/GenBank/DDBJ databases">
        <title>A near-complete genome assembly of Cinchona calisaya.</title>
        <authorList>
            <person name="Lian D.C."/>
            <person name="Zhao X.W."/>
            <person name="Wei L."/>
        </authorList>
    </citation>
    <scope>NUCLEOTIDE SEQUENCE [LARGE SCALE GENOMIC DNA]</scope>
    <source>
        <tissue evidence="2">Nenye</tissue>
    </source>
</reference>
<feature type="transmembrane region" description="Helical" evidence="1">
    <location>
        <begin position="26"/>
        <end position="48"/>
    </location>
</feature>
<evidence type="ECO:0000313" key="3">
    <source>
        <dbReference type="Proteomes" id="UP001630127"/>
    </source>
</evidence>